<feature type="binding site" evidence="8">
    <location>
        <position position="261"/>
    </location>
    <ligand>
        <name>Mn(2+)</name>
        <dbReference type="ChEBI" id="CHEBI:29035"/>
        <label>2</label>
    </ligand>
</feature>
<dbReference type="SUPFAM" id="SSF52949">
    <property type="entry name" value="Macro domain-like"/>
    <property type="match status" value="1"/>
</dbReference>
<keyword evidence="7 8" id="KW-0464">Manganese</keyword>
<dbReference type="RefSeq" id="WP_008738226.1">
    <property type="nucleotide sequence ID" value="NZ_CP004387.1"/>
</dbReference>
<dbReference type="HOGENOM" id="CLU_013734_2_2_6"/>
<keyword evidence="11" id="KW-1185">Reference proteome</keyword>
<feature type="binding site" evidence="8">
    <location>
        <position position="345"/>
    </location>
    <ligand>
        <name>Mn(2+)</name>
        <dbReference type="ChEBI" id="CHEBI:29035"/>
        <label>1</label>
    </ligand>
</feature>
<dbReference type="GO" id="GO:0006508">
    <property type="term" value="P:proteolysis"/>
    <property type="evidence" value="ECO:0007669"/>
    <property type="project" value="UniProtKB-KW"/>
</dbReference>
<dbReference type="InterPro" id="IPR008283">
    <property type="entry name" value="Peptidase_M17_N"/>
</dbReference>
<feature type="domain" description="Cytosol aminopeptidase" evidence="9">
    <location>
        <begin position="341"/>
        <end position="348"/>
    </location>
</feature>
<dbReference type="PROSITE" id="PS00631">
    <property type="entry name" value="CYTOSOL_AP"/>
    <property type="match status" value="1"/>
</dbReference>
<evidence type="ECO:0000259" key="9">
    <source>
        <dbReference type="PROSITE" id="PS00631"/>
    </source>
</evidence>
<comment type="catalytic activity">
    <reaction evidence="1 8">
        <text>Release of an N-terminal amino acid, Xaa-|-Yaa-, in which Xaa is preferably Leu, but may be other amino acids including Pro although not Arg or Lys, and Yaa may be Pro. Amino acid amides and methyl esters are also readily hydrolyzed, but rates on arylamides are exceedingly low.</text>
        <dbReference type="EC" id="3.4.11.1"/>
    </reaction>
</comment>
<evidence type="ECO:0000313" key="11">
    <source>
        <dbReference type="Proteomes" id="UP000006764"/>
    </source>
</evidence>
<dbReference type="AlphaFoldDB" id="A0A0B4XL79"/>
<dbReference type="GO" id="GO:0070006">
    <property type="term" value="F:metalloaminopeptidase activity"/>
    <property type="evidence" value="ECO:0007669"/>
    <property type="project" value="InterPro"/>
</dbReference>
<dbReference type="InterPro" id="IPR011356">
    <property type="entry name" value="Leucine_aapep/pepB"/>
</dbReference>
<dbReference type="SUPFAM" id="SSF53187">
    <property type="entry name" value="Zn-dependent exopeptidases"/>
    <property type="match status" value="1"/>
</dbReference>
<evidence type="ECO:0000256" key="6">
    <source>
        <dbReference type="ARBA" id="ARBA00022801"/>
    </source>
</evidence>
<name>A0A0B4XL79_9GAMM</name>
<dbReference type="Pfam" id="PF02789">
    <property type="entry name" value="Peptidase_M17_N"/>
    <property type="match status" value="1"/>
</dbReference>
<dbReference type="HAMAP" id="MF_00181">
    <property type="entry name" value="Cytosol_peptidase_M17"/>
    <property type="match status" value="1"/>
</dbReference>
<evidence type="ECO:0000256" key="7">
    <source>
        <dbReference type="ARBA" id="ARBA00023211"/>
    </source>
</evidence>
<feature type="binding site" evidence="8">
    <location>
        <position position="266"/>
    </location>
    <ligand>
        <name>Mn(2+)</name>
        <dbReference type="ChEBI" id="CHEBI:29035"/>
        <label>2</label>
    </ligand>
</feature>
<comment type="cofactor">
    <cofactor evidence="8">
        <name>Mn(2+)</name>
        <dbReference type="ChEBI" id="CHEBI:29035"/>
    </cofactor>
    <text evidence="8">Binds 2 manganese ions per subunit.</text>
</comment>
<evidence type="ECO:0000256" key="5">
    <source>
        <dbReference type="ARBA" id="ARBA00022670"/>
    </source>
</evidence>
<dbReference type="PANTHER" id="PTHR11963">
    <property type="entry name" value="LEUCINE AMINOPEPTIDASE-RELATED"/>
    <property type="match status" value="1"/>
</dbReference>
<keyword evidence="6 8" id="KW-0378">Hydrolase</keyword>
<evidence type="ECO:0000256" key="2">
    <source>
        <dbReference type="ARBA" id="ARBA00000967"/>
    </source>
</evidence>
<dbReference type="STRING" id="391936.S7S_03550"/>
<feature type="binding site" evidence="8">
    <location>
        <position position="343"/>
    </location>
    <ligand>
        <name>Mn(2+)</name>
        <dbReference type="ChEBI" id="CHEBI:29035"/>
        <label>1</label>
    </ligand>
</feature>
<feature type="binding site" evidence="8">
    <location>
        <position position="345"/>
    </location>
    <ligand>
        <name>Mn(2+)</name>
        <dbReference type="ChEBI" id="CHEBI:29035"/>
        <label>2</label>
    </ligand>
</feature>
<dbReference type="GO" id="GO:0030145">
    <property type="term" value="F:manganese ion binding"/>
    <property type="evidence" value="ECO:0007669"/>
    <property type="project" value="UniProtKB-UniRule"/>
</dbReference>
<feature type="binding site" evidence="8">
    <location>
        <position position="284"/>
    </location>
    <ligand>
        <name>Mn(2+)</name>
        <dbReference type="ChEBI" id="CHEBI:29035"/>
        <label>2</label>
    </ligand>
</feature>
<dbReference type="EMBL" id="CP004387">
    <property type="protein sequence ID" value="AJD47132.1"/>
    <property type="molecule type" value="Genomic_DNA"/>
</dbReference>
<organism evidence="10 11">
    <name type="scientific">Isoalcanivorax pacificus W11-5</name>
    <dbReference type="NCBI Taxonomy" id="391936"/>
    <lineage>
        <taxon>Bacteria</taxon>
        <taxon>Pseudomonadati</taxon>
        <taxon>Pseudomonadota</taxon>
        <taxon>Gammaproteobacteria</taxon>
        <taxon>Oceanospirillales</taxon>
        <taxon>Alcanivoracaceae</taxon>
        <taxon>Isoalcanivorax</taxon>
    </lineage>
</organism>
<evidence type="ECO:0000256" key="1">
    <source>
        <dbReference type="ARBA" id="ARBA00000135"/>
    </source>
</evidence>
<dbReference type="OrthoDB" id="9809354at2"/>
<feature type="active site" evidence="8">
    <location>
        <position position="273"/>
    </location>
</feature>
<dbReference type="GO" id="GO:0005737">
    <property type="term" value="C:cytoplasm"/>
    <property type="evidence" value="ECO:0007669"/>
    <property type="project" value="UniProtKB-SubCell"/>
</dbReference>
<dbReference type="PRINTS" id="PR00481">
    <property type="entry name" value="LAMNOPPTDASE"/>
</dbReference>
<dbReference type="PANTHER" id="PTHR11963:SF23">
    <property type="entry name" value="CYTOSOL AMINOPEPTIDASE"/>
    <property type="match status" value="1"/>
</dbReference>
<dbReference type="InterPro" id="IPR023042">
    <property type="entry name" value="Peptidase_M17_leu_NH2_pept"/>
</dbReference>
<accession>A0A0B4XL79</accession>
<keyword evidence="5 8" id="KW-0645">Protease</keyword>
<comment type="similarity">
    <text evidence="3 8">Belongs to the peptidase M17 family.</text>
</comment>
<comment type="subcellular location">
    <subcellularLocation>
        <location evidence="8">Cytoplasm</location>
    </subcellularLocation>
</comment>
<dbReference type="CDD" id="cd00433">
    <property type="entry name" value="Peptidase_M17"/>
    <property type="match status" value="1"/>
</dbReference>
<sequence>MEYAVSGKAAAKLKVDCLVVALGKGAKDLPVTLPDATRALINEYVKDGDFSGKKHQTLLLQRPPAMSAKRLLLVGTGVEGELNVQAFLQLAATVARSVGATGATSAALLLDNLAVKGQDAPWLVREGARALADNLYRFDEYRSEKPPASRLRHWTLLSTATPAAAKKALNEGLAIAAGMALAKDLGNRPPNDCYPTYLTGVAKELASQYPALKVKVISEQQAEKMGMGAFCAVARGSERDGQIIVMEYHGAKGDPVALVGKGITFDTGGISLKPGANMDEMKYDMGGAASVFGTVKTVCELGLPIHLVAVIAAAENMPDGRASRPGDIVTTLSKQTVEILNTDAEGRLVLCDALTYVQQKYKPHTVVDIATLTGACVIALGSHAQAVYANDAELAQALLEAGDECGDRGWPMPLWDDYQEQLDSPFADMANIGGPKGGSITAACFLSRYTKEVSWAHLDIAGTAWISGGKQKGATGRPVPMLSRYLINLAGKQA</sequence>
<keyword evidence="8" id="KW-0479">Metal-binding</keyword>
<dbReference type="Gene3D" id="3.40.630.10">
    <property type="entry name" value="Zn peptidases"/>
    <property type="match status" value="1"/>
</dbReference>
<evidence type="ECO:0000256" key="4">
    <source>
        <dbReference type="ARBA" id="ARBA00022438"/>
    </source>
</evidence>
<dbReference type="InterPro" id="IPR000819">
    <property type="entry name" value="Peptidase_M17_C"/>
</dbReference>
<keyword evidence="8" id="KW-0963">Cytoplasm</keyword>
<keyword evidence="4 8" id="KW-0031">Aminopeptidase</keyword>
<dbReference type="KEGG" id="apac:S7S_03550"/>
<evidence type="ECO:0000256" key="3">
    <source>
        <dbReference type="ARBA" id="ARBA00009528"/>
    </source>
</evidence>
<protein>
    <recommendedName>
        <fullName evidence="8">Probable cytosol aminopeptidase</fullName>
        <ecNumber evidence="8">3.4.11.1</ecNumber>
    </recommendedName>
    <alternativeName>
        <fullName evidence="8">Leucine aminopeptidase</fullName>
        <shortName evidence="8">LAP</shortName>
        <ecNumber evidence="8">3.4.11.10</ecNumber>
    </alternativeName>
    <alternativeName>
        <fullName evidence="8">Leucyl aminopeptidase</fullName>
    </alternativeName>
</protein>
<comment type="function">
    <text evidence="8">Presumably involved in the processing and regular turnover of intracellular proteins. Catalyzes the removal of unsubstituted N-terminal amino acids from various peptides.</text>
</comment>
<evidence type="ECO:0000313" key="10">
    <source>
        <dbReference type="EMBL" id="AJD47132.1"/>
    </source>
</evidence>
<feature type="binding site" evidence="8">
    <location>
        <position position="266"/>
    </location>
    <ligand>
        <name>Mn(2+)</name>
        <dbReference type="ChEBI" id="CHEBI:29035"/>
        <label>1</label>
    </ligand>
</feature>
<dbReference type="Gene3D" id="3.40.220.10">
    <property type="entry name" value="Leucine Aminopeptidase, subunit E, domain 1"/>
    <property type="match status" value="1"/>
</dbReference>
<feature type="active site" evidence="8">
    <location>
        <position position="347"/>
    </location>
</feature>
<dbReference type="Pfam" id="PF00883">
    <property type="entry name" value="Peptidase_M17"/>
    <property type="match status" value="1"/>
</dbReference>
<dbReference type="NCBIfam" id="NF002074">
    <property type="entry name" value="PRK00913.1-4"/>
    <property type="match status" value="1"/>
</dbReference>
<reference evidence="10 11" key="1">
    <citation type="journal article" date="2012" name="J. Bacteriol.">
        <title>Genome sequence of an alkane-degrading bacterium, Alcanivorax pacificus type strain W11-5, isolated from deep sea sediment.</title>
        <authorList>
            <person name="Lai Q."/>
            <person name="Shao Z."/>
        </authorList>
    </citation>
    <scope>NUCLEOTIDE SEQUENCE [LARGE SCALE GENOMIC DNA]</scope>
    <source>
        <strain evidence="10 11">W11-5</strain>
    </source>
</reference>
<comment type="catalytic activity">
    <reaction evidence="2 8">
        <text>Release of an N-terminal amino acid, preferentially leucine, but not glutamic or aspartic acids.</text>
        <dbReference type="EC" id="3.4.11.10"/>
    </reaction>
</comment>
<dbReference type="EC" id="3.4.11.1" evidence="8"/>
<proteinExistence type="inferred from homology"/>
<gene>
    <name evidence="8" type="primary">pepA</name>
    <name evidence="10" type="ORF">S7S_03550</name>
</gene>
<dbReference type="InterPro" id="IPR043472">
    <property type="entry name" value="Macro_dom-like"/>
</dbReference>
<dbReference type="EC" id="3.4.11.10" evidence="8"/>
<evidence type="ECO:0000256" key="8">
    <source>
        <dbReference type="HAMAP-Rule" id="MF_00181"/>
    </source>
</evidence>
<dbReference type="Proteomes" id="UP000006764">
    <property type="component" value="Chromosome"/>
</dbReference>